<dbReference type="Proteomes" id="UP001239111">
    <property type="component" value="Chromosome 2"/>
</dbReference>
<reference evidence="1" key="1">
    <citation type="submission" date="2023-04" db="EMBL/GenBank/DDBJ databases">
        <title>A chromosome-level genome assembly of the parasitoid wasp Eretmocerus hayati.</title>
        <authorList>
            <person name="Zhong Y."/>
            <person name="Liu S."/>
            <person name="Liu Y."/>
        </authorList>
    </citation>
    <scope>NUCLEOTIDE SEQUENCE</scope>
    <source>
        <strain evidence="1">ZJU_SS_LIU_2023</strain>
    </source>
</reference>
<organism evidence="1 2">
    <name type="scientific">Eretmocerus hayati</name>
    <dbReference type="NCBI Taxonomy" id="131215"/>
    <lineage>
        <taxon>Eukaryota</taxon>
        <taxon>Metazoa</taxon>
        <taxon>Ecdysozoa</taxon>
        <taxon>Arthropoda</taxon>
        <taxon>Hexapoda</taxon>
        <taxon>Insecta</taxon>
        <taxon>Pterygota</taxon>
        <taxon>Neoptera</taxon>
        <taxon>Endopterygota</taxon>
        <taxon>Hymenoptera</taxon>
        <taxon>Apocrita</taxon>
        <taxon>Proctotrupomorpha</taxon>
        <taxon>Chalcidoidea</taxon>
        <taxon>Aphelinidae</taxon>
        <taxon>Aphelininae</taxon>
        <taxon>Eretmocerus</taxon>
    </lineage>
</organism>
<evidence type="ECO:0000313" key="2">
    <source>
        <dbReference type="Proteomes" id="UP001239111"/>
    </source>
</evidence>
<sequence length="275" mass="31402">MPEINGDPKSGNLSISCHFDEFKCVLEVIQNFKVLSDGEESTNKNKAALKMIQNQNSGSVKNDNSNGTDVSKSTKGKEKRTRANKNAMVESIVDNDILLKLVNDEDFGDIQIVVRGKKFRVHRILLGNQSKIFSIIFGKLKDGQKNSVSIDDVDERIFLEILRFIYFNKVHEIEKYAKELLPAAIKYSIEKLEEKCVETVSKNIVTENVIEYLRLADMYRLEKLRKQTINFIASNLADVMKSSSYNSIKMMKRDSLYELIQAIMTKLSENSCDRP</sequence>
<evidence type="ECO:0000313" key="1">
    <source>
        <dbReference type="EMBL" id="KAJ8675261.1"/>
    </source>
</evidence>
<name>A0ACC2NVT3_9HYME</name>
<comment type="caution">
    <text evidence="1">The sequence shown here is derived from an EMBL/GenBank/DDBJ whole genome shotgun (WGS) entry which is preliminary data.</text>
</comment>
<accession>A0ACC2NVT3</accession>
<gene>
    <name evidence="1" type="ORF">QAD02_011047</name>
</gene>
<dbReference type="EMBL" id="CM056742">
    <property type="protein sequence ID" value="KAJ8675261.1"/>
    <property type="molecule type" value="Genomic_DNA"/>
</dbReference>
<proteinExistence type="predicted"/>
<keyword evidence="2" id="KW-1185">Reference proteome</keyword>
<protein>
    <submittedName>
        <fullName evidence="1">Uncharacterized protein</fullName>
    </submittedName>
</protein>